<dbReference type="GO" id="GO:0009279">
    <property type="term" value="C:cell outer membrane"/>
    <property type="evidence" value="ECO:0007669"/>
    <property type="project" value="UniProtKB-SubCell"/>
</dbReference>
<dbReference type="PANTHER" id="PTHR47234">
    <property type="match status" value="1"/>
</dbReference>
<feature type="domain" description="TonB-dependent receptor plug" evidence="9">
    <location>
        <begin position="67"/>
        <end position="179"/>
    </location>
</feature>
<gene>
    <name evidence="10" type="ORF">GRI99_06820</name>
</gene>
<organism evidence="10 11">
    <name type="scientific">Alteraurantiacibacter buctensis</name>
    <dbReference type="NCBI Taxonomy" id="1503981"/>
    <lineage>
        <taxon>Bacteria</taxon>
        <taxon>Pseudomonadati</taxon>
        <taxon>Pseudomonadota</taxon>
        <taxon>Alphaproteobacteria</taxon>
        <taxon>Sphingomonadales</taxon>
        <taxon>Erythrobacteraceae</taxon>
        <taxon>Alteraurantiacibacter</taxon>
    </lineage>
</organism>
<dbReference type="Gene3D" id="2.40.170.20">
    <property type="entry name" value="TonB-dependent receptor, beta-barrel domain"/>
    <property type="match status" value="1"/>
</dbReference>
<keyword evidence="5 7" id="KW-0472">Membrane</keyword>
<feature type="chain" id="PRO_5032403729" evidence="8">
    <location>
        <begin position="44"/>
        <end position="1049"/>
    </location>
</feature>
<keyword evidence="10" id="KW-0675">Receptor</keyword>
<dbReference type="PANTHER" id="PTHR47234:SF2">
    <property type="entry name" value="TONB-DEPENDENT RECEPTOR"/>
    <property type="match status" value="1"/>
</dbReference>
<evidence type="ECO:0000313" key="10">
    <source>
        <dbReference type="EMBL" id="MXO71352.1"/>
    </source>
</evidence>
<keyword evidence="2 7" id="KW-0813">Transport</keyword>
<evidence type="ECO:0000256" key="7">
    <source>
        <dbReference type="PROSITE-ProRule" id="PRU01360"/>
    </source>
</evidence>
<dbReference type="PROSITE" id="PS52016">
    <property type="entry name" value="TONB_DEPENDENT_REC_3"/>
    <property type="match status" value="1"/>
</dbReference>
<dbReference type="EMBL" id="WTYV01000002">
    <property type="protein sequence ID" value="MXO71352.1"/>
    <property type="molecule type" value="Genomic_DNA"/>
</dbReference>
<protein>
    <submittedName>
        <fullName evidence="10">TonB-dependent receptor</fullName>
    </submittedName>
</protein>
<feature type="signal peptide" evidence="8">
    <location>
        <begin position="1"/>
        <end position="43"/>
    </location>
</feature>
<dbReference type="AlphaFoldDB" id="A0A844YW41"/>
<name>A0A844YW41_9SPHN</name>
<proteinExistence type="inferred from homology"/>
<comment type="subcellular location">
    <subcellularLocation>
        <location evidence="1 7">Cell outer membrane</location>
        <topology evidence="1 7">Multi-pass membrane protein</topology>
    </subcellularLocation>
</comment>
<keyword evidence="3 7" id="KW-1134">Transmembrane beta strand</keyword>
<evidence type="ECO:0000256" key="1">
    <source>
        <dbReference type="ARBA" id="ARBA00004571"/>
    </source>
</evidence>
<sequence>MRGDLEVTTATHSARPLGRTRNRWLACGASALALVMGSTAAQAQDDAADAEEDVITVTGSRIRTDGMQAPVPVTVVAAEEIESLSPGALITGVSQLPQFYGNQTPNSGNFFLRSGYGALNMRGLGTNRTLTLLNGRRVPSTSAFGGVDINLFPEAMLRSVETTTGGASAAYGSDAVAGVVNFILDTDYDGLEINVQGGITDRNDGENYEVSAAWGSDFAGGRGHILASGEYYNQEGIFTYEGRDWYQSWAPYGAGTVADPIKFAPGFVSSNSTPNGLINAPGTAIHGWRFNPDGTVGPGVTGSILQNAVGTAGSRTAGTGIPGTAAYADNNAEVASLYPDLERYSAFVYADFDLTDNLTVFGQYLHGKTSIFQYSNTRGSFGVPQTALTIFSGNPYLPANLQTLMTQNNIASFQLRRQGTFADVGQMYIDDQTTQHIGTAGFQYNVPGDGFMSDWNIDGFYQYGRSHRNWRQLGLRVDRIFAAVDAVRDPNNSNNIVCRVSTTAGGAAAFPGCQPVNLFGAGGGSMPTPAGYDYVVGFEPGVSVTAPVYYASDGFASGETRTYETEEEKVYNTIFTQHFAELAFSGDIIDLWAGTLAGAFGGSYRRDGVRQLVNDITNPSANNDTFRPVRCNDASIGLRGVNQGDCTNTVGVQFSKVSNIRGNAEVWEAFGELLLPLYDSDNFTANASGAFRWADYSGSGQIWAYKGGLEFGFLQDQLRLRSTYSIDVRAGNLSERFDKTGGVANIDDPRTTGTVESIGITRFSGGNPLVRPEEAETFTAGLVFRPDWLSGFSFSLDYYNIRIQDAISQVGTQSVVDRCFKDQAQEFCDLITLGDGSTATPTSTATFTGALVGDLFVNVARATVEGLDVESSYNTDLTLFGGDETLGVRALGSWLISRTETNSAGVTSNLAGQLGFGGGAYQPYADFKMTGSVTYRNGPFNAMLQARYTDDGLQNACGQPGRCSFATYSTSVHADNHVPSVTYLDLRVGYDFEIAGTEAAVSFNITNLTDEDPPVTPSWTALADSSTQYNSAVYDVLGRRYTLGLRVKM</sequence>
<evidence type="ECO:0000313" key="11">
    <source>
        <dbReference type="Proteomes" id="UP000466966"/>
    </source>
</evidence>
<keyword evidence="6 7" id="KW-0998">Cell outer membrane</keyword>
<dbReference type="InterPro" id="IPR039426">
    <property type="entry name" value="TonB-dep_rcpt-like"/>
</dbReference>
<dbReference type="Gene3D" id="2.170.130.10">
    <property type="entry name" value="TonB-dependent receptor, plug domain"/>
    <property type="match status" value="1"/>
</dbReference>
<keyword evidence="4 7" id="KW-0812">Transmembrane</keyword>
<evidence type="ECO:0000256" key="5">
    <source>
        <dbReference type="ARBA" id="ARBA00023136"/>
    </source>
</evidence>
<dbReference type="InterPro" id="IPR036942">
    <property type="entry name" value="Beta-barrel_TonB_sf"/>
</dbReference>
<keyword evidence="8" id="KW-0732">Signal</keyword>
<evidence type="ECO:0000256" key="6">
    <source>
        <dbReference type="ARBA" id="ARBA00023237"/>
    </source>
</evidence>
<dbReference type="InterPro" id="IPR037066">
    <property type="entry name" value="Plug_dom_sf"/>
</dbReference>
<keyword evidence="11" id="KW-1185">Reference proteome</keyword>
<dbReference type="Proteomes" id="UP000466966">
    <property type="component" value="Unassembled WGS sequence"/>
</dbReference>
<evidence type="ECO:0000256" key="4">
    <source>
        <dbReference type="ARBA" id="ARBA00022692"/>
    </source>
</evidence>
<comment type="caution">
    <text evidence="10">The sequence shown here is derived from an EMBL/GenBank/DDBJ whole genome shotgun (WGS) entry which is preliminary data.</text>
</comment>
<evidence type="ECO:0000256" key="2">
    <source>
        <dbReference type="ARBA" id="ARBA00022448"/>
    </source>
</evidence>
<evidence type="ECO:0000256" key="3">
    <source>
        <dbReference type="ARBA" id="ARBA00022452"/>
    </source>
</evidence>
<dbReference type="Pfam" id="PF07715">
    <property type="entry name" value="Plug"/>
    <property type="match status" value="1"/>
</dbReference>
<dbReference type="InterPro" id="IPR012910">
    <property type="entry name" value="Plug_dom"/>
</dbReference>
<accession>A0A844YW41</accession>
<comment type="similarity">
    <text evidence="7">Belongs to the TonB-dependent receptor family.</text>
</comment>
<reference evidence="10 11" key="1">
    <citation type="submission" date="2019-12" db="EMBL/GenBank/DDBJ databases">
        <title>Genomic-based taxomic classification of the family Erythrobacteraceae.</title>
        <authorList>
            <person name="Xu L."/>
        </authorList>
    </citation>
    <scope>NUCLEOTIDE SEQUENCE [LARGE SCALE GENOMIC DNA]</scope>
    <source>
        <strain evidence="10 11">M0322</strain>
    </source>
</reference>
<dbReference type="SUPFAM" id="SSF56935">
    <property type="entry name" value="Porins"/>
    <property type="match status" value="1"/>
</dbReference>
<evidence type="ECO:0000259" key="9">
    <source>
        <dbReference type="Pfam" id="PF07715"/>
    </source>
</evidence>
<evidence type="ECO:0000256" key="8">
    <source>
        <dbReference type="SAM" id="SignalP"/>
    </source>
</evidence>